<sequence>MKKSIVVAVVLVLAVMPIDAVAKDHGWKTLKDDKQLREYLYKDFARRYYPVDVKCRAKNGKFQLRIKSAKAGPDKPYHKWSATFLRPGETHEQAAARLPIKGHTEVKYRAKYLCTAAGKTIAVAFRGTRALD</sequence>
<keyword evidence="3" id="KW-1185">Reference proteome</keyword>
<dbReference type="RefSeq" id="WP_306736637.1">
    <property type="nucleotide sequence ID" value="NZ_JANHAX010000005.1"/>
</dbReference>
<evidence type="ECO:0000313" key="2">
    <source>
        <dbReference type="EMBL" id="MDQ2091346.1"/>
    </source>
</evidence>
<name>A0AAE3WE54_9RHOB</name>
<dbReference type="Proteomes" id="UP001226762">
    <property type="component" value="Unassembled WGS sequence"/>
</dbReference>
<dbReference type="AlphaFoldDB" id="A0AAE3WE54"/>
<dbReference type="EMBL" id="JANHAX010000005">
    <property type="protein sequence ID" value="MDQ2091346.1"/>
    <property type="molecule type" value="Genomic_DNA"/>
</dbReference>
<gene>
    <name evidence="2" type="ORF">NO357_15705</name>
</gene>
<feature type="chain" id="PRO_5042281902" evidence="1">
    <location>
        <begin position="23"/>
        <end position="132"/>
    </location>
</feature>
<accession>A0AAE3WE54</accession>
<evidence type="ECO:0000313" key="3">
    <source>
        <dbReference type="Proteomes" id="UP001226762"/>
    </source>
</evidence>
<reference evidence="2" key="2">
    <citation type="submission" date="2023-02" db="EMBL/GenBank/DDBJ databases">
        <title>'Rhodoalgimonas zhirmunskyi' gen. nov., isolated from a red alga.</title>
        <authorList>
            <person name="Nedashkovskaya O.I."/>
            <person name="Otstavnykh N.Y."/>
            <person name="Bystritskaya E.P."/>
            <person name="Balabanova L.A."/>
            <person name="Isaeva M.P."/>
        </authorList>
    </citation>
    <scope>NUCLEOTIDE SEQUENCE</scope>
    <source>
        <strain evidence="2">KCTC 52189</strain>
    </source>
</reference>
<feature type="signal peptide" evidence="1">
    <location>
        <begin position="1"/>
        <end position="22"/>
    </location>
</feature>
<evidence type="ECO:0000256" key="1">
    <source>
        <dbReference type="SAM" id="SignalP"/>
    </source>
</evidence>
<protein>
    <submittedName>
        <fullName evidence="2">Uncharacterized protein</fullName>
    </submittedName>
</protein>
<reference evidence="2" key="1">
    <citation type="submission" date="2022-07" db="EMBL/GenBank/DDBJ databases">
        <authorList>
            <person name="Otstavnykh N."/>
            <person name="Isaeva M."/>
            <person name="Bystritskaya E."/>
        </authorList>
    </citation>
    <scope>NUCLEOTIDE SEQUENCE</scope>
    <source>
        <strain evidence="2">KCTC 52189</strain>
    </source>
</reference>
<organism evidence="2 3">
    <name type="scientific">Marimonas arenosa</name>
    <dbReference type="NCBI Taxonomy" id="1795305"/>
    <lineage>
        <taxon>Bacteria</taxon>
        <taxon>Pseudomonadati</taxon>
        <taxon>Pseudomonadota</taxon>
        <taxon>Alphaproteobacteria</taxon>
        <taxon>Rhodobacterales</taxon>
        <taxon>Paracoccaceae</taxon>
        <taxon>Marimonas</taxon>
    </lineage>
</organism>
<comment type="caution">
    <text evidence="2">The sequence shown here is derived from an EMBL/GenBank/DDBJ whole genome shotgun (WGS) entry which is preliminary data.</text>
</comment>
<proteinExistence type="predicted"/>
<keyword evidence="1" id="KW-0732">Signal</keyword>